<accession>A0A1H4GCQ0</accession>
<evidence type="ECO:0000256" key="3">
    <source>
        <dbReference type="ARBA" id="ARBA00035643"/>
    </source>
</evidence>
<dbReference type="GO" id="GO:0031411">
    <property type="term" value="C:gas vesicle"/>
    <property type="evidence" value="ECO:0007669"/>
    <property type="project" value="UniProtKB-SubCell"/>
</dbReference>
<evidence type="ECO:0000313" key="5">
    <source>
        <dbReference type="Proteomes" id="UP000198584"/>
    </source>
</evidence>
<reference evidence="4 5" key="1">
    <citation type="submission" date="2016-10" db="EMBL/GenBank/DDBJ databases">
        <authorList>
            <person name="de Groot N.N."/>
        </authorList>
    </citation>
    <scope>NUCLEOTIDE SEQUENCE [LARGE SCALE GENOMIC DNA]</scope>
    <source>
        <strain evidence="4 5">CCM7597</strain>
    </source>
</reference>
<comment type="similarity">
    <text evidence="3">Belongs to the gas vesicle GvpF/GvpL family.</text>
</comment>
<dbReference type="STRING" id="571932.SAMN05421743_11542"/>
<dbReference type="AlphaFoldDB" id="A0A1H4GCQ0"/>
<gene>
    <name evidence="4" type="ORF">SAMN05421743_11542</name>
</gene>
<sequence length="254" mass="29409">MENEKGIYIFCAIQTNEEHDFGTIDFEGDTRKVYTIHYKDAAMVAAEMPMKIYHPSKENLMMHQNVISDVMKKMDTVVPISFGNVFNSKEDVIALSESLYPQFEELFPKIKGKIELGLKVIGKKEWLQKEINKDPEVTKQKQTVNKKTEAAGYFDRIELGEMASKFFQTLQKDIEKEIHEELKNIAVAAVVNEPIGEKMLLNGAYLIDSNQEEKFDEKVNELHDKWKDKVDFKYTGPWPAYNFINIKLKVEENA</sequence>
<dbReference type="RefSeq" id="WP_093045971.1">
    <property type="nucleotide sequence ID" value="NZ_FNQR01000015.1"/>
</dbReference>
<comment type="subcellular location">
    <subcellularLocation>
        <location evidence="2">Gas vesicle</location>
    </subcellularLocation>
</comment>
<proteinExistence type="inferred from homology"/>
<dbReference type="PANTHER" id="PTHR36852">
    <property type="entry name" value="PROTEIN GVPL 2"/>
    <property type="match status" value="1"/>
</dbReference>
<evidence type="ECO:0000313" key="4">
    <source>
        <dbReference type="EMBL" id="SEB07379.1"/>
    </source>
</evidence>
<dbReference type="GO" id="GO:0031412">
    <property type="term" value="P:gas vesicle organization"/>
    <property type="evidence" value="ECO:0007669"/>
    <property type="project" value="InterPro"/>
</dbReference>
<dbReference type="Pfam" id="PF06386">
    <property type="entry name" value="GvpL_GvpF"/>
    <property type="match status" value="1"/>
</dbReference>
<keyword evidence="1" id="KW-0304">Gas vesicle</keyword>
<dbReference type="Proteomes" id="UP000198584">
    <property type="component" value="Unassembled WGS sequence"/>
</dbReference>
<dbReference type="PANTHER" id="PTHR36852:SF1">
    <property type="entry name" value="PROTEIN GVPL 2"/>
    <property type="match status" value="1"/>
</dbReference>
<dbReference type="EMBL" id="FNQR01000015">
    <property type="protein sequence ID" value="SEB07379.1"/>
    <property type="molecule type" value="Genomic_DNA"/>
</dbReference>
<dbReference type="OrthoDB" id="144737at2"/>
<name>A0A1H4GCQ0_9BACI</name>
<evidence type="ECO:0000256" key="1">
    <source>
        <dbReference type="ARBA" id="ARBA00022987"/>
    </source>
</evidence>
<keyword evidence="5" id="KW-1185">Reference proteome</keyword>
<organism evidence="4 5">
    <name type="scientific">Thalassobacillus cyri</name>
    <dbReference type="NCBI Taxonomy" id="571932"/>
    <lineage>
        <taxon>Bacteria</taxon>
        <taxon>Bacillati</taxon>
        <taxon>Bacillota</taxon>
        <taxon>Bacilli</taxon>
        <taxon>Bacillales</taxon>
        <taxon>Bacillaceae</taxon>
        <taxon>Thalassobacillus</taxon>
    </lineage>
</organism>
<protein>
    <submittedName>
        <fullName evidence="4">Gas vesicle synthesis protein GvpL/GvpF</fullName>
    </submittedName>
</protein>
<dbReference type="InterPro" id="IPR009430">
    <property type="entry name" value="GvpL/GvpF"/>
</dbReference>
<evidence type="ECO:0000256" key="2">
    <source>
        <dbReference type="ARBA" id="ARBA00035108"/>
    </source>
</evidence>